<organism evidence="2 3">
    <name type="scientific">Amycolatopsis decaplanina DSM 44594</name>
    <dbReference type="NCBI Taxonomy" id="1284240"/>
    <lineage>
        <taxon>Bacteria</taxon>
        <taxon>Bacillati</taxon>
        <taxon>Actinomycetota</taxon>
        <taxon>Actinomycetes</taxon>
        <taxon>Pseudonocardiales</taxon>
        <taxon>Pseudonocardiaceae</taxon>
        <taxon>Amycolatopsis</taxon>
    </lineage>
</organism>
<comment type="caution">
    <text evidence="2">The sequence shown here is derived from an EMBL/GenBank/DDBJ whole genome shotgun (WGS) entry which is preliminary data.</text>
</comment>
<dbReference type="PROSITE" id="PS51664">
    <property type="entry name" value="YCAO"/>
    <property type="match status" value="1"/>
</dbReference>
<evidence type="ECO:0000313" key="3">
    <source>
        <dbReference type="Proteomes" id="UP000054226"/>
    </source>
</evidence>
<dbReference type="PANTHER" id="PTHR37809">
    <property type="entry name" value="RIBOSOMAL PROTEIN S12 METHYLTHIOTRANSFERASE ACCESSORY FACTOR YCAO"/>
    <property type="match status" value="1"/>
</dbReference>
<dbReference type="PATRIC" id="fig|1284240.4.peg.6849"/>
<dbReference type="Gene3D" id="3.30.1330.230">
    <property type="match status" value="1"/>
</dbReference>
<dbReference type="InterPro" id="IPR003776">
    <property type="entry name" value="YcaO-like_dom"/>
</dbReference>
<evidence type="ECO:0000259" key="1">
    <source>
        <dbReference type="PROSITE" id="PS51664"/>
    </source>
</evidence>
<reference evidence="2 3" key="1">
    <citation type="journal article" date="2013" name="Genome Announc.">
        <title>Draft Genome Sequence of Amycolatopsis decaplanina Strain DSM 44594T.</title>
        <authorList>
            <person name="Kaur N."/>
            <person name="Kumar S."/>
            <person name="Bala M."/>
            <person name="Raghava G.P."/>
            <person name="Mayilraj S."/>
        </authorList>
    </citation>
    <scope>NUCLEOTIDE SEQUENCE [LARGE SCALE GENOMIC DNA]</scope>
    <source>
        <strain evidence="2 3">DSM 44594</strain>
    </source>
</reference>
<dbReference type="Pfam" id="PF02624">
    <property type="entry name" value="YcaO"/>
    <property type="match status" value="1"/>
</dbReference>
<protein>
    <recommendedName>
        <fullName evidence="1">YcaO domain-containing protein</fullName>
    </recommendedName>
</protein>
<dbReference type="EMBL" id="AOHO01000075">
    <property type="protein sequence ID" value="EME52544.1"/>
    <property type="molecule type" value="Genomic_DNA"/>
</dbReference>
<dbReference type="NCBIfam" id="TIGR03604">
    <property type="entry name" value="TOMM_cyclo_SagD"/>
    <property type="match status" value="1"/>
</dbReference>
<proteinExistence type="predicted"/>
<dbReference type="Gene3D" id="3.30.160.660">
    <property type="match status" value="1"/>
</dbReference>
<keyword evidence="3" id="KW-1185">Reference proteome</keyword>
<feature type="domain" description="YcaO" evidence="1">
    <location>
        <begin position="86"/>
        <end position="459"/>
    </location>
</feature>
<name>M2YW20_9PSEU</name>
<dbReference type="Gene3D" id="3.30.40.250">
    <property type="match status" value="1"/>
</dbReference>
<evidence type="ECO:0000313" key="2">
    <source>
        <dbReference type="EMBL" id="EME52544.1"/>
    </source>
</evidence>
<accession>M2YW20</accession>
<dbReference type="Proteomes" id="UP000054226">
    <property type="component" value="Unassembled WGS sequence"/>
</dbReference>
<dbReference type="InterPro" id="IPR027624">
    <property type="entry name" value="TOMM_cyclo_SagD"/>
</dbReference>
<sequence length="459" mass="49377">MVDMLNLAPADATASTLAAAVLRERLSPLTGLLGPISPPVRLPVPEGIPGLPIASSATGDLRWVLPEVAAFARRTGRPATGLDGAGGGFDATLAEWVAAAEALERYCSAVYSRDQLITATADELGAEALDLDTLPRLSDRELADDRHRVRPARKDQSRAWVRGVRLSDARLTWIPAELVWLYFDEPGDQRLSAPNSTGCAIHTDPWQALLNGLFEVIERDAISIVWRQRLPLPEIEVDEASPELERLLARFAADPGVSMRLFDATLDLGVPIVYAVYQEHHSARLSHVLGCGINPDPGKAAANAVREAISCRLALGHQGAAPTDVDTIRGTFDGALYMGLPEHAEAFDFLVGPDRAGGTTPLSGIRSPIPDGSPKRHLTELLTRMRDAGLDVFAVDIGCDESREAGFTAVKAIVPGLQPLSFTHRAQFLASPRLYAAPAACGYPVRQLEDLNPWPQPFA</sequence>
<gene>
    <name evidence="2" type="ORF">H074_33594</name>
</gene>
<dbReference type="AlphaFoldDB" id="M2YW20"/>
<dbReference type="PANTHER" id="PTHR37809:SF1">
    <property type="entry name" value="RIBOSOMAL PROTEIN S12 METHYLTHIOTRANSFERASE ACCESSORY FACTOR YCAO"/>
    <property type="match status" value="1"/>
</dbReference>